<evidence type="ECO:0000256" key="1">
    <source>
        <dbReference type="SAM" id="MobiDB-lite"/>
    </source>
</evidence>
<evidence type="ECO:0000256" key="2">
    <source>
        <dbReference type="SAM" id="Phobius"/>
    </source>
</evidence>
<proteinExistence type="predicted"/>
<keyword evidence="2" id="KW-1133">Transmembrane helix</keyword>
<protein>
    <submittedName>
        <fullName evidence="3">Uncharacterized protein</fullName>
    </submittedName>
</protein>
<accession>A0A7S4CLB5</accession>
<sequence>MVVQYSPLILCYYILALIVTVLLATLQLLTCLVGEFHTMYMFNYKLMRNRKKQKQYKAPKKKTQFLTQLAKSVESVASDNSSASSSLSLSQIL</sequence>
<feature type="region of interest" description="Disordered" evidence="1">
    <location>
        <begin position="74"/>
        <end position="93"/>
    </location>
</feature>
<feature type="transmembrane region" description="Helical" evidence="2">
    <location>
        <begin position="12"/>
        <end position="42"/>
    </location>
</feature>
<gene>
    <name evidence="3" type="ORF">EGYM00163_LOCUS11469</name>
</gene>
<dbReference type="AlphaFoldDB" id="A0A7S4CLB5"/>
<name>A0A7S4CLB5_9EUGL</name>
<dbReference type="EMBL" id="HBJA01034089">
    <property type="protein sequence ID" value="CAE0800348.1"/>
    <property type="molecule type" value="Transcribed_RNA"/>
</dbReference>
<keyword evidence="2" id="KW-0812">Transmembrane</keyword>
<reference evidence="3" key="1">
    <citation type="submission" date="2021-01" db="EMBL/GenBank/DDBJ databases">
        <authorList>
            <person name="Corre E."/>
            <person name="Pelletier E."/>
            <person name="Niang G."/>
            <person name="Scheremetjew M."/>
            <person name="Finn R."/>
            <person name="Kale V."/>
            <person name="Holt S."/>
            <person name="Cochrane G."/>
            <person name="Meng A."/>
            <person name="Brown T."/>
            <person name="Cohen L."/>
        </authorList>
    </citation>
    <scope>NUCLEOTIDE SEQUENCE</scope>
    <source>
        <strain evidence="3">CCMP1594</strain>
    </source>
</reference>
<organism evidence="3">
    <name type="scientific">Eutreptiella gymnastica</name>
    <dbReference type="NCBI Taxonomy" id="73025"/>
    <lineage>
        <taxon>Eukaryota</taxon>
        <taxon>Discoba</taxon>
        <taxon>Euglenozoa</taxon>
        <taxon>Euglenida</taxon>
        <taxon>Spirocuta</taxon>
        <taxon>Euglenophyceae</taxon>
        <taxon>Eutreptiales</taxon>
        <taxon>Eutreptiaceae</taxon>
        <taxon>Eutreptiella</taxon>
    </lineage>
</organism>
<keyword evidence="2" id="KW-0472">Membrane</keyword>
<evidence type="ECO:0000313" key="3">
    <source>
        <dbReference type="EMBL" id="CAE0800348.1"/>
    </source>
</evidence>